<protein>
    <submittedName>
        <fullName evidence="1">UmuC domain-containing protein</fullName>
    </submittedName>
</protein>
<dbReference type="WBParaSite" id="ASIM_0001442601-mRNA-1">
    <property type="protein sequence ID" value="ASIM_0001442601-mRNA-1"/>
    <property type="gene ID" value="ASIM_0001442601"/>
</dbReference>
<dbReference type="AlphaFoldDB" id="A0A0M3K0S6"/>
<reference evidence="1" key="1">
    <citation type="submission" date="2017-02" db="UniProtKB">
        <authorList>
            <consortium name="WormBaseParasite"/>
        </authorList>
    </citation>
    <scope>IDENTIFICATION</scope>
</reference>
<organism evidence="1">
    <name type="scientific">Anisakis simplex</name>
    <name type="common">Herring worm</name>
    <dbReference type="NCBI Taxonomy" id="6269"/>
    <lineage>
        <taxon>Eukaryota</taxon>
        <taxon>Metazoa</taxon>
        <taxon>Ecdysozoa</taxon>
        <taxon>Nematoda</taxon>
        <taxon>Chromadorea</taxon>
        <taxon>Rhabditida</taxon>
        <taxon>Spirurina</taxon>
        <taxon>Ascaridomorpha</taxon>
        <taxon>Ascaridoidea</taxon>
        <taxon>Anisakidae</taxon>
        <taxon>Anisakis</taxon>
        <taxon>Anisakis simplex complex</taxon>
    </lineage>
</organism>
<dbReference type="PANTHER" id="PTHR46895">
    <property type="entry name" value="PROTEIN CBG20548-RELATED"/>
    <property type="match status" value="1"/>
</dbReference>
<accession>A0A0M3K0S6</accession>
<evidence type="ECO:0000313" key="1">
    <source>
        <dbReference type="WBParaSite" id="ASIM_0001442601-mRNA-1"/>
    </source>
</evidence>
<sequence length="80" mass="9133">LVICGKACNFILFCLSSKHFRRRLKLSTKRKMSRQFTKISVGVMDITSTAQRRMSRAQQSILNPLYVATRTGERLARKAG</sequence>
<name>A0A0M3K0S6_ANISI</name>
<proteinExistence type="predicted"/>